<comment type="pathway">
    <text evidence="2">Protein modification; protein glycosylation.</text>
</comment>
<keyword evidence="4" id="KW-0808">Transferase</keyword>
<gene>
    <name evidence="8" type="ORF">CUNI_LOCUS3170</name>
</gene>
<dbReference type="AlphaFoldDB" id="A0A8S3YPZ9"/>
<accession>A0A8S3YPZ9</accession>
<keyword evidence="9" id="KW-1185">Reference proteome</keyword>
<evidence type="ECO:0000313" key="9">
    <source>
        <dbReference type="Proteomes" id="UP000678393"/>
    </source>
</evidence>
<dbReference type="PANTHER" id="PTHR11675">
    <property type="entry name" value="N-ACETYLGALACTOSAMINYLTRANSFERASE"/>
    <property type="match status" value="1"/>
</dbReference>
<dbReference type="GO" id="GO:0006493">
    <property type="term" value="P:protein O-linked glycosylation"/>
    <property type="evidence" value="ECO:0007669"/>
    <property type="project" value="TreeGrafter"/>
</dbReference>
<evidence type="ECO:0000256" key="2">
    <source>
        <dbReference type="ARBA" id="ARBA00004922"/>
    </source>
</evidence>
<dbReference type="GO" id="GO:0004653">
    <property type="term" value="F:polypeptide N-acetylgalactosaminyltransferase activity"/>
    <property type="evidence" value="ECO:0007669"/>
    <property type="project" value="TreeGrafter"/>
</dbReference>
<dbReference type="GO" id="GO:0005794">
    <property type="term" value="C:Golgi apparatus"/>
    <property type="evidence" value="ECO:0007669"/>
    <property type="project" value="TreeGrafter"/>
</dbReference>
<feature type="non-terminal residue" evidence="8">
    <location>
        <position position="62"/>
    </location>
</feature>
<dbReference type="EMBL" id="CAJHNH020000429">
    <property type="protein sequence ID" value="CAG5117612.1"/>
    <property type="molecule type" value="Genomic_DNA"/>
</dbReference>
<dbReference type="InterPro" id="IPR029044">
    <property type="entry name" value="Nucleotide-diphossugar_trans"/>
</dbReference>
<feature type="non-terminal residue" evidence="8">
    <location>
        <position position="1"/>
    </location>
</feature>
<proteinExistence type="predicted"/>
<evidence type="ECO:0000256" key="6">
    <source>
        <dbReference type="ARBA" id="ARBA00023157"/>
    </source>
</evidence>
<evidence type="ECO:0000256" key="7">
    <source>
        <dbReference type="ARBA" id="ARBA00023211"/>
    </source>
</evidence>
<organism evidence="8 9">
    <name type="scientific">Candidula unifasciata</name>
    <dbReference type="NCBI Taxonomy" id="100452"/>
    <lineage>
        <taxon>Eukaryota</taxon>
        <taxon>Metazoa</taxon>
        <taxon>Spiralia</taxon>
        <taxon>Lophotrochozoa</taxon>
        <taxon>Mollusca</taxon>
        <taxon>Gastropoda</taxon>
        <taxon>Heterobranchia</taxon>
        <taxon>Euthyneura</taxon>
        <taxon>Panpulmonata</taxon>
        <taxon>Eupulmonata</taxon>
        <taxon>Stylommatophora</taxon>
        <taxon>Helicina</taxon>
        <taxon>Helicoidea</taxon>
        <taxon>Geomitridae</taxon>
        <taxon>Candidula</taxon>
    </lineage>
</organism>
<dbReference type="GO" id="GO:0046872">
    <property type="term" value="F:metal ion binding"/>
    <property type="evidence" value="ECO:0007669"/>
    <property type="project" value="UniProtKB-KW"/>
</dbReference>
<dbReference type="Proteomes" id="UP000678393">
    <property type="component" value="Unassembled WGS sequence"/>
</dbReference>
<keyword evidence="3" id="KW-0328">Glycosyltransferase</keyword>
<dbReference type="Gene3D" id="3.90.550.10">
    <property type="entry name" value="Spore Coat Polysaccharide Biosynthesis Protein SpsA, Chain A"/>
    <property type="match status" value="1"/>
</dbReference>
<protein>
    <submittedName>
        <fullName evidence="8">Uncharacterized protein</fullName>
    </submittedName>
</protein>
<keyword evidence="7" id="KW-0464">Manganese</keyword>
<comment type="cofactor">
    <cofactor evidence="1">
        <name>Mn(2+)</name>
        <dbReference type="ChEBI" id="CHEBI:29035"/>
    </cofactor>
</comment>
<evidence type="ECO:0000256" key="4">
    <source>
        <dbReference type="ARBA" id="ARBA00022679"/>
    </source>
</evidence>
<keyword evidence="6" id="KW-1015">Disulfide bond</keyword>
<evidence type="ECO:0000313" key="8">
    <source>
        <dbReference type="EMBL" id="CAG5117612.1"/>
    </source>
</evidence>
<evidence type="ECO:0000256" key="3">
    <source>
        <dbReference type="ARBA" id="ARBA00022676"/>
    </source>
</evidence>
<sequence>AWMCGGRLEIIPCSHVGHLYRPRFPYTFGKTQYVLQKNCLRVAEVWMDQYKVFFHNRISAAM</sequence>
<dbReference type="OrthoDB" id="6269184at2759"/>
<evidence type="ECO:0000256" key="1">
    <source>
        <dbReference type="ARBA" id="ARBA00001936"/>
    </source>
</evidence>
<keyword evidence="5" id="KW-0479">Metal-binding</keyword>
<evidence type="ECO:0000256" key="5">
    <source>
        <dbReference type="ARBA" id="ARBA00022723"/>
    </source>
</evidence>
<name>A0A8S3YPZ9_9EUPU</name>
<reference evidence="8" key="1">
    <citation type="submission" date="2021-04" db="EMBL/GenBank/DDBJ databases">
        <authorList>
            <consortium name="Molecular Ecology Group"/>
        </authorList>
    </citation>
    <scope>NUCLEOTIDE SEQUENCE</scope>
</reference>
<comment type="caution">
    <text evidence="8">The sequence shown here is derived from an EMBL/GenBank/DDBJ whole genome shotgun (WGS) entry which is preliminary data.</text>
</comment>
<dbReference type="PANTHER" id="PTHR11675:SF68">
    <property type="entry name" value="N-ACETYLGALACTOSAMINYLTRANSFERASE 7"/>
    <property type="match status" value="1"/>
</dbReference>